<gene>
    <name evidence="1" type="ORF">ONB1V03_LOCUS10520</name>
</gene>
<dbReference type="Proteomes" id="UP000728032">
    <property type="component" value="Unassembled WGS sequence"/>
</dbReference>
<dbReference type="EMBL" id="OC922016">
    <property type="protein sequence ID" value="CAD7653867.1"/>
    <property type="molecule type" value="Genomic_DNA"/>
</dbReference>
<accession>A0A7R9M5D0</accession>
<protein>
    <submittedName>
        <fullName evidence="1">Uncharacterized protein</fullName>
    </submittedName>
</protein>
<evidence type="ECO:0000313" key="1">
    <source>
        <dbReference type="EMBL" id="CAD7653867.1"/>
    </source>
</evidence>
<proteinExistence type="predicted"/>
<sequence length="246" mass="27807">MHTMNIPGVGVSGESDAQTSLQKDSTVIVSERVHNRLNTHIEIASHNLPVLSAIPIDTESITQPKTHLMRFLCCFCWASTRHILALNNSFLQFCQTSPQTVVSPDIGTGIVLCKGCPHNAFETYIPFDVIDVYERQSIRLSPGKALVGIPLIAKYSFIRNVYNETEWLETQLSFNGKSLIYQLLSLPDVSTAYANEGLRWAKQHYGLCFWMALVMRITCTLTWIIDYYDRHTQVNDDEVQYCGKGL</sequence>
<dbReference type="AlphaFoldDB" id="A0A7R9M5D0"/>
<organism evidence="1">
    <name type="scientific">Oppiella nova</name>
    <dbReference type="NCBI Taxonomy" id="334625"/>
    <lineage>
        <taxon>Eukaryota</taxon>
        <taxon>Metazoa</taxon>
        <taxon>Ecdysozoa</taxon>
        <taxon>Arthropoda</taxon>
        <taxon>Chelicerata</taxon>
        <taxon>Arachnida</taxon>
        <taxon>Acari</taxon>
        <taxon>Acariformes</taxon>
        <taxon>Sarcoptiformes</taxon>
        <taxon>Oribatida</taxon>
        <taxon>Brachypylina</taxon>
        <taxon>Oppioidea</taxon>
        <taxon>Oppiidae</taxon>
        <taxon>Oppiella</taxon>
    </lineage>
</organism>
<name>A0A7R9M5D0_9ACAR</name>
<feature type="non-terminal residue" evidence="1">
    <location>
        <position position="1"/>
    </location>
</feature>
<evidence type="ECO:0000313" key="2">
    <source>
        <dbReference type="Proteomes" id="UP000728032"/>
    </source>
</evidence>
<dbReference type="EMBL" id="CAJPVJ010007191">
    <property type="protein sequence ID" value="CAG2171054.1"/>
    <property type="molecule type" value="Genomic_DNA"/>
</dbReference>
<keyword evidence="2" id="KW-1185">Reference proteome</keyword>
<reference evidence="1" key="1">
    <citation type="submission" date="2020-11" db="EMBL/GenBank/DDBJ databases">
        <authorList>
            <person name="Tran Van P."/>
        </authorList>
    </citation>
    <scope>NUCLEOTIDE SEQUENCE</scope>
</reference>